<evidence type="ECO:0000256" key="7">
    <source>
        <dbReference type="ARBA" id="ARBA00029677"/>
    </source>
</evidence>
<evidence type="ECO:0000256" key="9">
    <source>
        <dbReference type="RuleBase" id="RU367082"/>
    </source>
</evidence>
<gene>
    <name evidence="11" type="ORF">BV898_09885</name>
</gene>
<evidence type="ECO:0000256" key="2">
    <source>
        <dbReference type="ARBA" id="ARBA00008985"/>
    </source>
</evidence>
<sequence>MDISRSECIYTACYCEENIWKLCKKVCDFSDAALIESCWVIFLSNSERCVPIFKQMKAPRPDHPVF</sequence>
<dbReference type="EMBL" id="MTYJ01000080">
    <property type="protein sequence ID" value="OQV15964.1"/>
    <property type="molecule type" value="Genomic_DNA"/>
</dbReference>
<comment type="catalytic activity">
    <reaction evidence="8 9">
        <text>N-terminal L-glutaminyl-[protein] + H2O = N-terminal L-glutamyl-[protein] + NH4(+)</text>
        <dbReference type="Rhea" id="RHEA:50680"/>
        <dbReference type="Rhea" id="RHEA-COMP:12668"/>
        <dbReference type="Rhea" id="RHEA-COMP:12777"/>
        <dbReference type="ChEBI" id="CHEBI:15377"/>
        <dbReference type="ChEBI" id="CHEBI:28938"/>
        <dbReference type="ChEBI" id="CHEBI:64721"/>
        <dbReference type="ChEBI" id="CHEBI:64722"/>
        <dbReference type="EC" id="3.5.1.122"/>
    </reaction>
</comment>
<evidence type="ECO:0000259" key="10">
    <source>
        <dbReference type="Pfam" id="PF09764"/>
    </source>
</evidence>
<evidence type="ECO:0000256" key="3">
    <source>
        <dbReference type="ARBA" id="ARBA00011245"/>
    </source>
</evidence>
<dbReference type="GO" id="GO:0008418">
    <property type="term" value="F:protein-N-terminal asparagine amidohydrolase activity"/>
    <property type="evidence" value="ECO:0007669"/>
    <property type="project" value="UniProtKB-UniRule"/>
</dbReference>
<organism evidence="11 12">
    <name type="scientific">Hypsibius exemplaris</name>
    <name type="common">Freshwater tardigrade</name>
    <dbReference type="NCBI Taxonomy" id="2072580"/>
    <lineage>
        <taxon>Eukaryota</taxon>
        <taxon>Metazoa</taxon>
        <taxon>Ecdysozoa</taxon>
        <taxon>Tardigrada</taxon>
        <taxon>Eutardigrada</taxon>
        <taxon>Parachela</taxon>
        <taxon>Hypsibioidea</taxon>
        <taxon>Hypsibiidae</taxon>
        <taxon>Hypsibius</taxon>
    </lineage>
</organism>
<name>A0A1W0WL86_HYPEX</name>
<dbReference type="GO" id="GO:0005829">
    <property type="term" value="C:cytosol"/>
    <property type="evidence" value="ECO:0007669"/>
    <property type="project" value="TreeGrafter"/>
</dbReference>
<comment type="subunit">
    <text evidence="3 9">Monomer.</text>
</comment>
<evidence type="ECO:0000313" key="11">
    <source>
        <dbReference type="EMBL" id="OQV15964.1"/>
    </source>
</evidence>
<evidence type="ECO:0000256" key="5">
    <source>
        <dbReference type="ARBA" id="ARBA00021247"/>
    </source>
</evidence>
<dbReference type="EC" id="3.5.1.122" evidence="4 9"/>
<dbReference type="AlphaFoldDB" id="A0A1W0WL86"/>
<dbReference type="GO" id="GO:0070773">
    <property type="term" value="F:protein-N-terminal glutamine amidohydrolase activity"/>
    <property type="evidence" value="ECO:0007669"/>
    <property type="project" value="UniProtKB-UniRule"/>
</dbReference>
<dbReference type="OrthoDB" id="191192at2759"/>
<dbReference type="PANTHER" id="PTHR13035">
    <property type="entry name" value="PROTEIN N-TERMINAL GLUTAMINE AMIDOHYDROLASE"/>
    <property type="match status" value="1"/>
</dbReference>
<evidence type="ECO:0000256" key="8">
    <source>
        <dbReference type="ARBA" id="ARBA00048768"/>
    </source>
</evidence>
<comment type="function">
    <text evidence="1 9">Mediates the side-chain deamidation of N-terminal glutamine residues to glutamate, an important step in N-end rule pathway of protein degradation. Conversion of the resulting N-terminal glutamine to glutamate renders the protein susceptible to arginylation, polyubiquitination and degradation as specified by the N-end rule. Does not act on substrates with internal or C-terminal glutamine and does not act on non-glutamine residues in any position.</text>
</comment>
<evidence type="ECO:0000256" key="6">
    <source>
        <dbReference type="ARBA" id="ARBA00022801"/>
    </source>
</evidence>
<dbReference type="InterPro" id="IPR023128">
    <property type="entry name" value="Prot_N_Gln_amidohydro_ab_roll"/>
</dbReference>
<evidence type="ECO:0000256" key="1">
    <source>
        <dbReference type="ARBA" id="ARBA00003923"/>
    </source>
</evidence>
<evidence type="ECO:0000313" key="12">
    <source>
        <dbReference type="Proteomes" id="UP000192578"/>
    </source>
</evidence>
<dbReference type="PANTHER" id="PTHR13035:SF0">
    <property type="entry name" value="PROTEIN N-TERMINAL GLUTAMINE AMIDOHYDROLASE"/>
    <property type="match status" value="1"/>
</dbReference>
<dbReference type="Pfam" id="PF09764">
    <property type="entry name" value="Nt_Gln_amidase"/>
    <property type="match status" value="1"/>
</dbReference>
<dbReference type="Gene3D" id="3.10.620.10">
    <property type="entry name" value="Protein N-terminal glutamine amidohydrolase, alpha beta roll"/>
    <property type="match status" value="1"/>
</dbReference>
<dbReference type="InterPro" id="IPR037132">
    <property type="entry name" value="N_Gln_amidohydro_ab_roll_sf"/>
</dbReference>
<reference evidence="12" key="1">
    <citation type="submission" date="2017-01" db="EMBL/GenBank/DDBJ databases">
        <title>Comparative genomics of anhydrobiosis in the tardigrade Hypsibius dujardini.</title>
        <authorList>
            <person name="Yoshida Y."/>
            <person name="Koutsovoulos G."/>
            <person name="Laetsch D."/>
            <person name="Stevens L."/>
            <person name="Kumar S."/>
            <person name="Horikawa D."/>
            <person name="Ishino K."/>
            <person name="Komine S."/>
            <person name="Tomita M."/>
            <person name="Blaxter M."/>
            <person name="Arakawa K."/>
        </authorList>
    </citation>
    <scope>NUCLEOTIDE SEQUENCE [LARGE SCALE GENOMIC DNA]</scope>
    <source>
        <strain evidence="12">Z151</strain>
    </source>
</reference>
<keyword evidence="6 9" id="KW-0378">Hydrolase</keyword>
<comment type="caution">
    <text evidence="11">The sequence shown here is derived from an EMBL/GenBank/DDBJ whole genome shotgun (WGS) entry which is preliminary data.</text>
</comment>
<feature type="domain" description="Protein N-terminal glutamine amidohydrolase alpha beta roll" evidence="10">
    <location>
        <begin position="10"/>
        <end position="65"/>
    </location>
</feature>
<dbReference type="Proteomes" id="UP000192578">
    <property type="component" value="Unassembled WGS sequence"/>
</dbReference>
<dbReference type="InterPro" id="IPR039733">
    <property type="entry name" value="NTAQ1"/>
</dbReference>
<evidence type="ECO:0000256" key="4">
    <source>
        <dbReference type="ARBA" id="ARBA00012718"/>
    </source>
</evidence>
<protein>
    <recommendedName>
        <fullName evidence="5 9">Protein N-terminal glutamine amidohydrolase</fullName>
        <ecNumber evidence="4 9">3.5.1.122</ecNumber>
    </recommendedName>
    <alternativeName>
        <fullName evidence="7 9">Protein NH2-terminal glutamine deamidase</fullName>
    </alternativeName>
</protein>
<comment type="similarity">
    <text evidence="2 9">Belongs to the NTAQ1 family.</text>
</comment>
<proteinExistence type="inferred from homology"/>
<keyword evidence="12" id="KW-1185">Reference proteome</keyword>
<dbReference type="GO" id="GO:0005634">
    <property type="term" value="C:nucleus"/>
    <property type="evidence" value="ECO:0007669"/>
    <property type="project" value="TreeGrafter"/>
</dbReference>
<accession>A0A1W0WL86</accession>